<dbReference type="SUPFAM" id="SSF52518">
    <property type="entry name" value="Thiamin diphosphate-binding fold (THDP-binding)"/>
    <property type="match status" value="2"/>
</dbReference>
<dbReference type="AlphaFoldDB" id="A0A3Q9V971"/>
<feature type="domain" description="Transketolase N-terminal" evidence="1">
    <location>
        <begin position="9"/>
        <end position="306"/>
    </location>
</feature>
<keyword evidence="3" id="KW-1185">Reference proteome</keyword>
<name>A0A3Q9V971_9BACT</name>
<reference evidence="2" key="1">
    <citation type="submission" date="2019-03" db="EMBL/GenBank/DDBJ databases">
        <title>Draft Sequence and Annotation of the Mycoplasma phocicerebrale Strain 1049T Genome.</title>
        <authorList>
            <person name="Frasca S.Jr."/>
            <person name="Kutish G.F."/>
            <person name="Castellanos Gell J."/>
            <person name="Michaels D.L."/>
            <person name="Brown D.R."/>
        </authorList>
    </citation>
    <scope>NUCLEOTIDE SEQUENCE</scope>
    <source>
        <strain evidence="2">1049</strain>
    </source>
</reference>
<dbReference type="OrthoDB" id="8732661at2"/>
<dbReference type="PANTHER" id="PTHR43522:SF2">
    <property type="entry name" value="TRANSKETOLASE 1-RELATED"/>
    <property type="match status" value="1"/>
</dbReference>
<dbReference type="InterPro" id="IPR029061">
    <property type="entry name" value="THDP-binding"/>
</dbReference>
<evidence type="ECO:0000313" key="2">
    <source>
        <dbReference type="EMBL" id="AZZ65497.1"/>
    </source>
</evidence>
<dbReference type="GO" id="GO:0004802">
    <property type="term" value="F:transketolase activity"/>
    <property type="evidence" value="ECO:0007669"/>
    <property type="project" value="TreeGrafter"/>
</dbReference>
<dbReference type="Proteomes" id="UP000256585">
    <property type="component" value="Chromosome"/>
</dbReference>
<dbReference type="RefSeq" id="WP_116171673.1">
    <property type="nucleotide sequence ID" value="NZ_CP033058.2"/>
</dbReference>
<dbReference type="EMBL" id="CP033058">
    <property type="protein sequence ID" value="AZZ65497.1"/>
    <property type="molecule type" value="Genomic_DNA"/>
</dbReference>
<gene>
    <name evidence="2" type="ORF">DMC14_001695</name>
</gene>
<dbReference type="GO" id="GO:0005829">
    <property type="term" value="C:cytosol"/>
    <property type="evidence" value="ECO:0007669"/>
    <property type="project" value="TreeGrafter"/>
</dbReference>
<proteinExistence type="predicted"/>
<dbReference type="InterPro" id="IPR005474">
    <property type="entry name" value="Transketolase_N"/>
</dbReference>
<dbReference type="Gene3D" id="3.40.50.970">
    <property type="match status" value="2"/>
</dbReference>
<dbReference type="KEGG" id="mphc:DMC14_001695"/>
<dbReference type="PANTHER" id="PTHR43522">
    <property type="entry name" value="TRANSKETOLASE"/>
    <property type="match status" value="1"/>
</dbReference>
<dbReference type="GO" id="GO:0006098">
    <property type="term" value="P:pentose-phosphate shunt"/>
    <property type="evidence" value="ECO:0007669"/>
    <property type="project" value="TreeGrafter"/>
</dbReference>
<organism evidence="2 3">
    <name type="scientific">Metamycoplasma phocicerebrale</name>
    <dbReference type="NCBI Taxonomy" id="142649"/>
    <lineage>
        <taxon>Bacteria</taxon>
        <taxon>Bacillati</taxon>
        <taxon>Mycoplasmatota</taxon>
        <taxon>Mycoplasmoidales</taxon>
        <taxon>Metamycoplasmataceae</taxon>
        <taxon>Metamycoplasma</taxon>
    </lineage>
</organism>
<evidence type="ECO:0000259" key="1">
    <source>
        <dbReference type="Pfam" id="PF00456"/>
    </source>
</evidence>
<sequence length="614" mass="70013">MFKNKRINEIAIDNIKMNSLAQIANAKSGNIPINISAAKIFHTLFAFHYKFDFLNPDWICRDRFILSDAYAIPTYYSMLYLLGLISREEIENINKASNPFKSYLKKNTNLGIETSSGRQGQGVAEAVGIAIAEANLSSNFNEISHYTYVFVSSKDLETGIANEALQYAGSLKLNKLIVLYDSNSLLSNTIETKKDLIDIKKIYESYGFNFQRIDGTNYKSISNAISKAKKSKKPNFIEIKTTLGELNLNILENYSTNNKILTFEEIDEFKETLNFKKTDFFDIYPEVKSSYKKVFERNHELFKKWTPSDRLLDFLNEELKENVNDNFLSNSQDISTNLFAIINNIFDKYKNTFALSSLINTLFKIKSSNGVFAKNNTEGRSLLLGMKKTSMSLIANGIYIHSNIKPFIFNSLSDADSFIGGIRKAIDDKMKLLYFFNNDINTVENLKSSYQAEEQISLLNSIEGLKILYPGDLHELLGAIEFYLNKAQGPVVIIANLSSNWLCKDTSKHSFILGSYFILKNNSDFTLLAKGCDLQLAYKIAEKNNINLISVSNDDNLSKLNYNKKMAITFTKDIYEGWMKYAKYNLNINNSNNKIKSDFNFVDKAIKQIIKKEK</sequence>
<dbReference type="InterPro" id="IPR033247">
    <property type="entry name" value="Transketolase_fam"/>
</dbReference>
<evidence type="ECO:0000313" key="3">
    <source>
        <dbReference type="Proteomes" id="UP000256585"/>
    </source>
</evidence>
<protein>
    <submittedName>
        <fullName evidence="2">Transketolase</fullName>
    </submittedName>
</protein>
<accession>A0A3Q9V971</accession>
<dbReference type="Pfam" id="PF00456">
    <property type="entry name" value="Transketolase_N"/>
    <property type="match status" value="1"/>
</dbReference>